<accession>A0ABV8R4W1</accession>
<evidence type="ECO:0000256" key="1">
    <source>
        <dbReference type="SAM" id="Phobius"/>
    </source>
</evidence>
<dbReference type="InterPro" id="IPR000045">
    <property type="entry name" value="Prepilin_IV_endopep_pep"/>
</dbReference>
<sequence length="192" mass="19955">MEIHESRPVSLAPGGKILANLSLLALAGTVLLSMATQTAGLYVPAAVLGFVTIRAGWLFLIDLRHRLIPDIIVLPTLAAVLGAYLLLAATTGQWGSLMRFLLGCMAAGGIYCLMAYFGSLGRGDIKLGLLLGGVLAWYSWPAWTAGLILPPFIAAAVALIALARGASKRTHLAYGPAMVLGSACALVIALCI</sequence>
<keyword evidence="4" id="KW-1185">Reference proteome</keyword>
<name>A0ABV8R4W1_9MICC</name>
<evidence type="ECO:0000313" key="4">
    <source>
        <dbReference type="Proteomes" id="UP001595773"/>
    </source>
</evidence>
<feature type="transmembrane region" description="Helical" evidence="1">
    <location>
        <begin position="41"/>
        <end position="61"/>
    </location>
</feature>
<gene>
    <name evidence="3" type="ORF">ACFOW9_16525</name>
</gene>
<evidence type="ECO:0000259" key="2">
    <source>
        <dbReference type="Pfam" id="PF01478"/>
    </source>
</evidence>
<keyword evidence="1" id="KW-0812">Transmembrane</keyword>
<dbReference type="Proteomes" id="UP001595773">
    <property type="component" value="Unassembled WGS sequence"/>
</dbReference>
<organism evidence="3 4">
    <name type="scientific">Arthrobacter cryoconiti</name>
    <dbReference type="NCBI Taxonomy" id="748907"/>
    <lineage>
        <taxon>Bacteria</taxon>
        <taxon>Bacillati</taxon>
        <taxon>Actinomycetota</taxon>
        <taxon>Actinomycetes</taxon>
        <taxon>Micrococcales</taxon>
        <taxon>Micrococcaceae</taxon>
        <taxon>Arthrobacter</taxon>
    </lineage>
</organism>
<dbReference type="EMBL" id="JBHSCQ010000024">
    <property type="protein sequence ID" value="MFC4267213.1"/>
    <property type="molecule type" value="Genomic_DNA"/>
</dbReference>
<dbReference type="RefSeq" id="WP_230068284.1">
    <property type="nucleotide sequence ID" value="NZ_BAABLL010000017.1"/>
</dbReference>
<keyword evidence="1" id="KW-1133">Transmembrane helix</keyword>
<feature type="transmembrane region" description="Helical" evidence="1">
    <location>
        <begin position="172"/>
        <end position="190"/>
    </location>
</feature>
<dbReference type="Pfam" id="PF01478">
    <property type="entry name" value="Peptidase_A24"/>
    <property type="match status" value="1"/>
</dbReference>
<dbReference type="Gene3D" id="1.20.120.1220">
    <property type="match status" value="1"/>
</dbReference>
<dbReference type="EC" id="3.4.23.43" evidence="3"/>
<protein>
    <submittedName>
        <fullName evidence="3">Prepilin peptidase</fullName>
        <ecNumber evidence="3">3.4.23.43</ecNumber>
    </submittedName>
</protein>
<comment type="caution">
    <text evidence="3">The sequence shown here is derived from an EMBL/GenBank/DDBJ whole genome shotgun (WGS) entry which is preliminary data.</text>
</comment>
<proteinExistence type="predicted"/>
<keyword evidence="3" id="KW-0378">Hydrolase</keyword>
<evidence type="ECO:0000313" key="3">
    <source>
        <dbReference type="EMBL" id="MFC4267213.1"/>
    </source>
</evidence>
<keyword evidence="1" id="KW-0472">Membrane</keyword>
<reference evidence="4" key="1">
    <citation type="journal article" date="2019" name="Int. J. Syst. Evol. Microbiol.">
        <title>The Global Catalogue of Microorganisms (GCM) 10K type strain sequencing project: providing services to taxonomists for standard genome sequencing and annotation.</title>
        <authorList>
            <consortium name="The Broad Institute Genomics Platform"/>
            <consortium name="The Broad Institute Genome Sequencing Center for Infectious Disease"/>
            <person name="Wu L."/>
            <person name="Ma J."/>
        </authorList>
    </citation>
    <scope>NUCLEOTIDE SEQUENCE [LARGE SCALE GENOMIC DNA]</scope>
    <source>
        <strain evidence="4">CGMCC 1.10698</strain>
    </source>
</reference>
<feature type="transmembrane region" description="Helical" evidence="1">
    <location>
        <begin position="17"/>
        <end position="34"/>
    </location>
</feature>
<feature type="transmembrane region" description="Helical" evidence="1">
    <location>
        <begin position="67"/>
        <end position="88"/>
    </location>
</feature>
<feature type="domain" description="Prepilin type IV endopeptidase peptidase" evidence="2">
    <location>
        <begin position="56"/>
        <end position="150"/>
    </location>
</feature>
<dbReference type="GO" id="GO:0004190">
    <property type="term" value="F:aspartic-type endopeptidase activity"/>
    <property type="evidence" value="ECO:0007669"/>
    <property type="project" value="UniProtKB-EC"/>
</dbReference>
<feature type="transmembrane region" description="Helical" evidence="1">
    <location>
        <begin position="140"/>
        <end position="160"/>
    </location>
</feature>
<feature type="transmembrane region" description="Helical" evidence="1">
    <location>
        <begin position="100"/>
        <end position="120"/>
    </location>
</feature>